<feature type="non-terminal residue" evidence="2">
    <location>
        <position position="1"/>
    </location>
</feature>
<evidence type="ECO:0000313" key="3">
    <source>
        <dbReference type="Proteomes" id="UP000676336"/>
    </source>
</evidence>
<protein>
    <recommendedName>
        <fullName evidence="1">TTF-type domain-containing protein</fullName>
    </recommendedName>
</protein>
<name>A0A8S2TCW8_9BILA</name>
<comment type="caution">
    <text evidence="2">The sequence shown here is derived from an EMBL/GenBank/DDBJ whole genome shotgun (WGS) entry which is preliminary data.</text>
</comment>
<accession>A0A8S2TCW8</accession>
<dbReference type="Pfam" id="PF14291">
    <property type="entry name" value="DUF4371"/>
    <property type="match status" value="1"/>
</dbReference>
<dbReference type="Proteomes" id="UP000676336">
    <property type="component" value="Unassembled WGS sequence"/>
</dbReference>
<dbReference type="EMBL" id="CAJOBI010033056">
    <property type="protein sequence ID" value="CAF4283096.1"/>
    <property type="molecule type" value="Genomic_DNA"/>
</dbReference>
<dbReference type="InterPro" id="IPR006580">
    <property type="entry name" value="Znf_TTF"/>
</dbReference>
<dbReference type="PANTHER" id="PTHR45749">
    <property type="match status" value="1"/>
</dbReference>
<gene>
    <name evidence="2" type="ORF">SMN809_LOCUS25345</name>
</gene>
<proteinExistence type="predicted"/>
<sequence length="717" mass="82825">CMNNRPVVDSCSIQKCLERDPGAYISSPRFSTDEMKYLIELGPRATNNLAENDDVESTSKKSLSFQDRWYCDYPLIEYSILKDRAYCFACRLFGSGPGSLLADRAWTTNGVYQWKKMTGKYGKLNKHFKSTAHISAYQRLQTHCIIYCICLERVYVNHRQQELLKLNRYVISTLLDVTKVLTRQSLSFRAEIESEGNFNQIVSLLRRHNNILNQWYNDTSLRSHQTTYLSNNAQNEFISIVGKAIHNSIITRINKSLFWSVMVDTTPDISHKDMMSIIIRFVNEAGEAEERLFYIGEIQDKTGKGIADNILLILKTFALDINKLIGQSYDGGLNMCGEYKGVKAMLSESVGREVIFVPCCAHCSNKIVEHASQNSLEAAKFFGLCEKLYVFLTGSTKRVVIYPTCVGLRNIQYSSVVAIHESFNEIVDTLDELCNDNDKTTKLEANSIREKIVSYEYYCLLLFVKHLMSMTNALTTTLQDEDLDVLSAIDSLTKTICLLNKLRDDEDTTNKLLELAKERIAKYDVDADDEFSKTHRRRVRSLQVYYRKIFYQMMDQLKSEYIDLLKALEEKLKPFSCLWPSKIPDFRKEDAEQIKIIVPGIDSSDLLYYDVQLLIDDLQNCSSIRDVMVLFSQHNYQKSYSRLYRVYVFIYTLPVTVASNERAFSRLKLIKNYLRSKMFDERLMDLILCSSEKDLADSLNLDELVTTWNTKPRRLLV</sequence>
<dbReference type="InterPro" id="IPR025398">
    <property type="entry name" value="DUF4371"/>
</dbReference>
<evidence type="ECO:0000313" key="2">
    <source>
        <dbReference type="EMBL" id="CAF4283096.1"/>
    </source>
</evidence>
<dbReference type="SMART" id="SM00597">
    <property type="entry name" value="ZnF_TTF"/>
    <property type="match status" value="1"/>
</dbReference>
<feature type="domain" description="TTF-type" evidence="1">
    <location>
        <begin position="61"/>
        <end position="168"/>
    </location>
</feature>
<organism evidence="2 3">
    <name type="scientific">Rotaria magnacalcarata</name>
    <dbReference type="NCBI Taxonomy" id="392030"/>
    <lineage>
        <taxon>Eukaryota</taxon>
        <taxon>Metazoa</taxon>
        <taxon>Spiralia</taxon>
        <taxon>Gnathifera</taxon>
        <taxon>Rotifera</taxon>
        <taxon>Eurotatoria</taxon>
        <taxon>Bdelloidea</taxon>
        <taxon>Philodinida</taxon>
        <taxon>Philodinidae</taxon>
        <taxon>Rotaria</taxon>
    </lineage>
</organism>
<dbReference type="InterPro" id="IPR012337">
    <property type="entry name" value="RNaseH-like_sf"/>
</dbReference>
<dbReference type="GO" id="GO:0046983">
    <property type="term" value="F:protein dimerization activity"/>
    <property type="evidence" value="ECO:0007669"/>
    <property type="project" value="InterPro"/>
</dbReference>
<dbReference type="SUPFAM" id="SSF53098">
    <property type="entry name" value="Ribonuclease H-like"/>
    <property type="match status" value="1"/>
</dbReference>
<reference evidence="2" key="1">
    <citation type="submission" date="2021-02" db="EMBL/GenBank/DDBJ databases">
        <authorList>
            <person name="Nowell W R."/>
        </authorList>
    </citation>
    <scope>NUCLEOTIDE SEQUENCE</scope>
</reference>
<dbReference type="Pfam" id="PF05699">
    <property type="entry name" value="Dimer_Tnp_hAT"/>
    <property type="match status" value="1"/>
</dbReference>
<dbReference type="AlphaFoldDB" id="A0A8S2TCW8"/>
<evidence type="ECO:0000259" key="1">
    <source>
        <dbReference type="SMART" id="SM00597"/>
    </source>
</evidence>
<dbReference type="InterPro" id="IPR008906">
    <property type="entry name" value="HATC_C_dom"/>
</dbReference>
<dbReference type="PANTHER" id="PTHR45749:SF37">
    <property type="entry name" value="OS05G0311600 PROTEIN"/>
    <property type="match status" value="1"/>
</dbReference>